<keyword evidence="5" id="KW-1185">Reference proteome</keyword>
<dbReference type="AlphaFoldDB" id="A0ABD2B3P3"/>
<dbReference type="SUPFAM" id="SSF48508">
    <property type="entry name" value="Nuclear receptor ligand-binding domain"/>
    <property type="match status" value="1"/>
</dbReference>
<evidence type="ECO:0000313" key="4">
    <source>
        <dbReference type="EMBL" id="KAL2727359.1"/>
    </source>
</evidence>
<protein>
    <submittedName>
        <fullName evidence="4">Photoreceptor-specific nuclear receptor isoform X3</fullName>
    </submittedName>
</protein>
<dbReference type="EMBL" id="JAUDFV010000133">
    <property type="protein sequence ID" value="KAL2727359.1"/>
    <property type="molecule type" value="Genomic_DNA"/>
</dbReference>
<dbReference type="Proteomes" id="UP001607302">
    <property type="component" value="Unassembled WGS sequence"/>
</dbReference>
<accession>A0ABD2B3P3</accession>
<dbReference type="InterPro" id="IPR035500">
    <property type="entry name" value="NHR-like_dom_sf"/>
</dbReference>
<name>A0ABD2B3P3_VESSQ</name>
<keyword evidence="3" id="KW-0675">Receptor</keyword>
<gene>
    <name evidence="4" type="ORF">V1478_007637</name>
</gene>
<evidence type="ECO:0000313" key="5">
    <source>
        <dbReference type="Proteomes" id="UP001607302"/>
    </source>
</evidence>
<sequence length="78" mass="9290">MVNPAEFACIKAIILFQPKTRGLKDSSQIENLQDYKYNTREFNNQEIRHVREASTFFTVHKSRTYSKSRVNIFPQNHR</sequence>
<evidence type="ECO:0000256" key="1">
    <source>
        <dbReference type="ARBA" id="ARBA00023015"/>
    </source>
</evidence>
<organism evidence="4 5">
    <name type="scientific">Vespula squamosa</name>
    <name type="common">Southern yellow jacket</name>
    <name type="synonym">Wasp</name>
    <dbReference type="NCBI Taxonomy" id="30214"/>
    <lineage>
        <taxon>Eukaryota</taxon>
        <taxon>Metazoa</taxon>
        <taxon>Ecdysozoa</taxon>
        <taxon>Arthropoda</taxon>
        <taxon>Hexapoda</taxon>
        <taxon>Insecta</taxon>
        <taxon>Pterygota</taxon>
        <taxon>Neoptera</taxon>
        <taxon>Endopterygota</taxon>
        <taxon>Hymenoptera</taxon>
        <taxon>Apocrita</taxon>
        <taxon>Aculeata</taxon>
        <taxon>Vespoidea</taxon>
        <taxon>Vespidae</taxon>
        <taxon>Vespinae</taxon>
        <taxon>Vespula</taxon>
    </lineage>
</organism>
<proteinExistence type="predicted"/>
<evidence type="ECO:0000256" key="2">
    <source>
        <dbReference type="ARBA" id="ARBA00023163"/>
    </source>
</evidence>
<reference evidence="4 5" key="1">
    <citation type="journal article" date="2024" name="Ann. Entomol. Soc. Am.">
        <title>Genomic analyses of the southern and eastern yellowjacket wasps (Hymenoptera: Vespidae) reveal evolutionary signatures of social life.</title>
        <authorList>
            <person name="Catto M.A."/>
            <person name="Caine P.B."/>
            <person name="Orr S.E."/>
            <person name="Hunt B.G."/>
            <person name="Goodisman M.A.D."/>
        </authorList>
    </citation>
    <scope>NUCLEOTIDE SEQUENCE [LARGE SCALE GENOMIC DNA]</scope>
    <source>
        <strain evidence="4">233</strain>
        <tissue evidence="4">Head and thorax</tissue>
    </source>
</reference>
<dbReference type="Gene3D" id="1.10.565.10">
    <property type="entry name" value="Retinoid X Receptor"/>
    <property type="match status" value="1"/>
</dbReference>
<keyword evidence="1" id="KW-0805">Transcription regulation</keyword>
<comment type="caution">
    <text evidence="4">The sequence shown here is derived from an EMBL/GenBank/DDBJ whole genome shotgun (WGS) entry which is preliminary data.</text>
</comment>
<evidence type="ECO:0000256" key="3">
    <source>
        <dbReference type="ARBA" id="ARBA00023170"/>
    </source>
</evidence>
<keyword evidence="2" id="KW-0804">Transcription</keyword>